<dbReference type="EC" id="1.13.11.12" evidence="16"/>
<evidence type="ECO:0000256" key="19">
    <source>
        <dbReference type="PROSITE-ProRule" id="PRU00152"/>
    </source>
</evidence>
<accession>A0A9Q0CLP4</accession>
<comment type="similarity">
    <text evidence="3 20">Belongs to the lipoxygenase family.</text>
</comment>
<evidence type="ECO:0000256" key="11">
    <source>
        <dbReference type="ARBA" id="ARBA00022964"/>
    </source>
</evidence>
<dbReference type="PRINTS" id="PR00087">
    <property type="entry name" value="LIPOXYGENASE"/>
</dbReference>
<comment type="catalytic activity">
    <reaction evidence="17">
        <text>(9Z,12Z)-octadecadienoate + O2 = (13S)-hydroperoxy-(9Z,11E)-octadecadienoate</text>
        <dbReference type="Rhea" id="RHEA:22780"/>
        <dbReference type="ChEBI" id="CHEBI:15379"/>
        <dbReference type="ChEBI" id="CHEBI:30245"/>
        <dbReference type="ChEBI" id="CHEBI:57466"/>
        <dbReference type="EC" id="1.13.11.12"/>
    </reaction>
</comment>
<dbReference type="InterPro" id="IPR001024">
    <property type="entry name" value="PLAT/LH2_dom"/>
</dbReference>
<dbReference type="FunFam" id="3.10.450.60:FF:000005">
    <property type="entry name" value="Lipoxygenase"/>
    <property type="match status" value="1"/>
</dbReference>
<protein>
    <recommendedName>
        <fullName evidence="16">linoleate 13S-lipoxygenase</fullName>
        <ecNumber evidence="16">1.13.11.12</ecNumber>
    </recommendedName>
</protein>
<dbReference type="GO" id="GO:0034440">
    <property type="term" value="P:lipid oxidation"/>
    <property type="evidence" value="ECO:0007669"/>
    <property type="project" value="InterPro"/>
</dbReference>
<organism evidence="23 24">
    <name type="scientific">Rhynchospora breviuscula</name>
    <dbReference type="NCBI Taxonomy" id="2022672"/>
    <lineage>
        <taxon>Eukaryota</taxon>
        <taxon>Viridiplantae</taxon>
        <taxon>Streptophyta</taxon>
        <taxon>Embryophyta</taxon>
        <taxon>Tracheophyta</taxon>
        <taxon>Spermatophyta</taxon>
        <taxon>Magnoliopsida</taxon>
        <taxon>Liliopsida</taxon>
        <taxon>Poales</taxon>
        <taxon>Cyperaceae</taxon>
        <taxon>Cyperoideae</taxon>
        <taxon>Rhynchosporeae</taxon>
        <taxon>Rhynchospora</taxon>
    </lineage>
</organism>
<keyword evidence="7 20" id="KW-0479">Metal-binding</keyword>
<dbReference type="InterPro" id="IPR036226">
    <property type="entry name" value="LipOase_C_sf"/>
</dbReference>
<evidence type="ECO:0000256" key="4">
    <source>
        <dbReference type="ARBA" id="ARBA00022516"/>
    </source>
</evidence>
<dbReference type="GO" id="GO:0006633">
    <property type="term" value="P:fatty acid biosynthetic process"/>
    <property type="evidence" value="ECO:0007669"/>
    <property type="project" value="UniProtKB-KW"/>
</dbReference>
<dbReference type="Gene3D" id="4.10.372.10">
    <property type="entry name" value="Lipoxygenase-1, Domain 3"/>
    <property type="match status" value="1"/>
</dbReference>
<dbReference type="InterPro" id="IPR000907">
    <property type="entry name" value="LipOase"/>
</dbReference>
<evidence type="ECO:0000256" key="15">
    <source>
        <dbReference type="ARBA" id="ARBA00023160"/>
    </source>
</evidence>
<evidence type="ECO:0000256" key="17">
    <source>
        <dbReference type="ARBA" id="ARBA00051140"/>
    </source>
</evidence>
<dbReference type="Pfam" id="PF00305">
    <property type="entry name" value="Lipoxygenase"/>
    <property type="match status" value="1"/>
</dbReference>
<evidence type="ECO:0000256" key="9">
    <source>
        <dbReference type="ARBA" id="ARBA00022832"/>
    </source>
</evidence>
<keyword evidence="14" id="KW-0443">Lipid metabolism</keyword>
<dbReference type="FunFam" id="1.20.245.10:FF:000002">
    <property type="entry name" value="Lipoxygenase"/>
    <property type="match status" value="1"/>
</dbReference>
<evidence type="ECO:0000313" key="23">
    <source>
        <dbReference type="EMBL" id="KAJ1695947.1"/>
    </source>
</evidence>
<evidence type="ECO:0000256" key="1">
    <source>
        <dbReference type="ARBA" id="ARBA00001962"/>
    </source>
</evidence>
<dbReference type="Gene3D" id="3.10.450.60">
    <property type="match status" value="1"/>
</dbReference>
<dbReference type="Gene3D" id="2.60.60.20">
    <property type="entry name" value="PLAT/LH2 domain"/>
    <property type="match status" value="1"/>
</dbReference>
<dbReference type="InterPro" id="IPR036392">
    <property type="entry name" value="PLAT/LH2_dom_sf"/>
</dbReference>
<dbReference type="InterPro" id="IPR001246">
    <property type="entry name" value="LipOase_plant"/>
</dbReference>
<dbReference type="InterPro" id="IPR027433">
    <property type="entry name" value="Lipoxygenase_dom_3"/>
</dbReference>
<feature type="domain" description="Lipoxygenase" evidence="22">
    <location>
        <begin position="219"/>
        <end position="907"/>
    </location>
</feature>
<gene>
    <name evidence="23" type="ORF">LUZ63_012645</name>
</gene>
<evidence type="ECO:0000259" key="22">
    <source>
        <dbReference type="PROSITE" id="PS51393"/>
    </source>
</evidence>
<dbReference type="PRINTS" id="PR00468">
    <property type="entry name" value="PLTLPOXGNASE"/>
</dbReference>
<comment type="caution">
    <text evidence="23">The sequence shown here is derived from an EMBL/GenBank/DDBJ whole genome shotgun (WGS) entry which is preliminary data.</text>
</comment>
<dbReference type="SUPFAM" id="SSF49723">
    <property type="entry name" value="Lipase/lipooxygenase domain (PLAT/LH2 domain)"/>
    <property type="match status" value="1"/>
</dbReference>
<keyword evidence="15" id="KW-0275">Fatty acid biosynthesis</keyword>
<dbReference type="EMBL" id="JAMQYH010000003">
    <property type="protein sequence ID" value="KAJ1695947.1"/>
    <property type="molecule type" value="Genomic_DNA"/>
</dbReference>
<dbReference type="OrthoDB" id="407298at2759"/>
<evidence type="ECO:0000256" key="6">
    <source>
        <dbReference type="ARBA" id="ARBA00022640"/>
    </source>
</evidence>
<dbReference type="GO" id="GO:0031408">
    <property type="term" value="P:oxylipin biosynthetic process"/>
    <property type="evidence" value="ECO:0007669"/>
    <property type="project" value="UniProtKB-KW"/>
</dbReference>
<evidence type="ECO:0000256" key="5">
    <source>
        <dbReference type="ARBA" id="ARBA00022528"/>
    </source>
</evidence>
<evidence type="ECO:0000256" key="20">
    <source>
        <dbReference type="RuleBase" id="RU003974"/>
    </source>
</evidence>
<dbReference type="PROSITE" id="PS51393">
    <property type="entry name" value="LIPOXYGENASE_3"/>
    <property type="match status" value="1"/>
</dbReference>
<evidence type="ECO:0000256" key="2">
    <source>
        <dbReference type="ARBA" id="ARBA00004229"/>
    </source>
</evidence>
<dbReference type="GO" id="GO:0009507">
    <property type="term" value="C:chloroplast"/>
    <property type="evidence" value="ECO:0007669"/>
    <property type="project" value="UniProtKB-SubCell"/>
</dbReference>
<comment type="subcellular location">
    <subcellularLocation>
        <location evidence="2">Plastid</location>
        <location evidence="2">Chloroplast</location>
    </subcellularLocation>
</comment>
<dbReference type="InterPro" id="IPR020833">
    <property type="entry name" value="LipOase_Fe_BS"/>
</dbReference>
<feature type="domain" description="PLAT" evidence="21">
    <location>
        <begin position="94"/>
        <end position="216"/>
    </location>
</feature>
<keyword evidence="11 20" id="KW-0223">Dioxygenase</keyword>
<dbReference type="Gene3D" id="1.20.245.10">
    <property type="entry name" value="Lipoxygenase-1, Domain 5"/>
    <property type="match status" value="1"/>
</dbReference>
<dbReference type="Proteomes" id="UP001151287">
    <property type="component" value="Unassembled WGS sequence"/>
</dbReference>
<dbReference type="Gene3D" id="4.10.375.10">
    <property type="entry name" value="Lipoxygenase-1, Domain 2"/>
    <property type="match status" value="1"/>
</dbReference>
<keyword evidence="5" id="KW-0150">Chloroplast</keyword>
<evidence type="ECO:0000256" key="12">
    <source>
        <dbReference type="ARBA" id="ARBA00023002"/>
    </source>
</evidence>
<keyword evidence="6" id="KW-0934">Plastid</keyword>
<evidence type="ECO:0000256" key="10">
    <source>
        <dbReference type="ARBA" id="ARBA00022946"/>
    </source>
</evidence>
<keyword evidence="13 20" id="KW-0408">Iron</keyword>
<keyword evidence="8" id="KW-0925">Oxylipin biosynthesis</keyword>
<sequence length="907" mass="102250">MKDVLMPQITMPQIIDCYSPRLFFLPNSRSAYKPERTQLLYQSYCLRKNRGVTSIRCKAGGIKTGVQGTSKPTEATKLKAIVTVTVPPIEGTVDDLNLKHDVEDWLQNLLGKSLLIELISSELDPVSGSVKTISVYAQAQKESQHEEEAKYECNFTVPNNFGEIGGVFVINEDQNEIFLQDLILQNDKTGAVATTFSCNSWIQPKSVSPDKRVFFTTKSYLPDQTPSGLKGLREHELVLKRGNGKGERKFTDRIYDYATYNDLGNPDNKDLARPVLGGTKALPYPRRCRTGVPLSKIDPKSEIPEHTYYVPRDEQFTEAKQKSLVETALSLIHAAPLSALSDATDTEFGFSNFDEITALYNEGIKITKANATGFKKILEAIIEDVFVLRFAVPEMLERDRFSWLQDEEFARQTLAGVNPYAIQLVKDLPMKSKLDPAFYGTTESAITTEIIEKEINGIMTAEEAVKQKKLFVLDYNDLLLPFVHKVRDLEGTTLYGSRTLFFLTDEGTLKPIAIELTRPPSPTAPEWRHVFVPSSTDSTGLWLWRLAKAHVCAHDSVDHEVINHWLRTHCSVEPFIIAANRQLSEMHPIYRLLHPYFRFTMEINAQARGHLINAGGGIEFAFSPKKYSMEISSVAYGQSWRFDRQALPADLVGRGMAVEDPAAEHGLKLVIDDYPFANDGLLIWSAIKKWVQEYISHYYPDSAQIRNDTELQAWWYEVRTRGHADLKDEPWWPTLDTQESLTQTLTTIIWVASGHHAAVNFGQYPYAGYFPNRPTIARINMPTEDMTPDKFEKFLQKPEDTLLDSFPTKIQATLVMALLYVLSSHASDEQYLGDQAAGMTWLDDPVMKAAYDQFNTRLKEIEGIIDARNLDPKLRNRSGAGMVPYKLLKPFSGAGVTGMGIPNSISI</sequence>
<evidence type="ECO:0000256" key="14">
    <source>
        <dbReference type="ARBA" id="ARBA00023098"/>
    </source>
</evidence>
<dbReference type="SUPFAM" id="SSF48484">
    <property type="entry name" value="Lipoxigenase"/>
    <property type="match status" value="1"/>
</dbReference>
<dbReference type="InterPro" id="IPR013819">
    <property type="entry name" value="LipOase_C"/>
</dbReference>
<keyword evidence="9" id="KW-0276">Fatty acid metabolism</keyword>
<dbReference type="AlphaFoldDB" id="A0A9Q0CLP4"/>
<evidence type="ECO:0000256" key="8">
    <source>
        <dbReference type="ARBA" id="ARBA00022767"/>
    </source>
</evidence>
<dbReference type="PROSITE" id="PS50095">
    <property type="entry name" value="PLAT"/>
    <property type="match status" value="1"/>
</dbReference>
<dbReference type="Pfam" id="PF01477">
    <property type="entry name" value="PLAT"/>
    <property type="match status" value="1"/>
</dbReference>
<keyword evidence="12 20" id="KW-0560">Oxidoreductase</keyword>
<comment type="cofactor">
    <cofactor evidence="1 20">
        <name>Fe cation</name>
        <dbReference type="ChEBI" id="CHEBI:24875"/>
    </cofactor>
</comment>
<evidence type="ECO:0000256" key="18">
    <source>
        <dbReference type="ARBA" id="ARBA00052046"/>
    </source>
</evidence>
<comment type="caution">
    <text evidence="19">Lacks conserved residue(s) required for the propagation of feature annotation.</text>
</comment>
<dbReference type="GO" id="GO:0046872">
    <property type="term" value="F:metal ion binding"/>
    <property type="evidence" value="ECO:0007669"/>
    <property type="project" value="UniProtKB-KW"/>
</dbReference>
<evidence type="ECO:0000256" key="13">
    <source>
        <dbReference type="ARBA" id="ARBA00023004"/>
    </source>
</evidence>
<evidence type="ECO:0000256" key="16">
    <source>
        <dbReference type="ARBA" id="ARBA00038988"/>
    </source>
</evidence>
<evidence type="ECO:0000256" key="7">
    <source>
        <dbReference type="ARBA" id="ARBA00022723"/>
    </source>
</evidence>
<evidence type="ECO:0000259" key="21">
    <source>
        <dbReference type="PROSITE" id="PS50095"/>
    </source>
</evidence>
<dbReference type="GO" id="GO:0016165">
    <property type="term" value="F:linoleate 13S-lipoxygenase activity"/>
    <property type="evidence" value="ECO:0007669"/>
    <property type="project" value="UniProtKB-EC"/>
</dbReference>
<dbReference type="PANTHER" id="PTHR11771">
    <property type="entry name" value="LIPOXYGENASE"/>
    <property type="match status" value="1"/>
</dbReference>
<reference evidence="23" key="1">
    <citation type="journal article" date="2022" name="Cell">
        <title>Repeat-based holocentromeres influence genome architecture and karyotype evolution.</title>
        <authorList>
            <person name="Hofstatter P.G."/>
            <person name="Thangavel G."/>
            <person name="Lux T."/>
            <person name="Neumann P."/>
            <person name="Vondrak T."/>
            <person name="Novak P."/>
            <person name="Zhang M."/>
            <person name="Costa L."/>
            <person name="Castellani M."/>
            <person name="Scott A."/>
            <person name="Toegelov H."/>
            <person name="Fuchs J."/>
            <person name="Mata-Sucre Y."/>
            <person name="Dias Y."/>
            <person name="Vanzela A.L.L."/>
            <person name="Huettel B."/>
            <person name="Almeida C.C.S."/>
            <person name="Simkova H."/>
            <person name="Souza G."/>
            <person name="Pedrosa-Harand A."/>
            <person name="Macas J."/>
            <person name="Mayer K.F.X."/>
            <person name="Houben A."/>
            <person name="Marques A."/>
        </authorList>
    </citation>
    <scope>NUCLEOTIDE SEQUENCE</scope>
    <source>
        <strain evidence="23">RhyBre1mFocal</strain>
    </source>
</reference>
<proteinExistence type="inferred from homology"/>
<dbReference type="PROSITE" id="PS00711">
    <property type="entry name" value="LIPOXYGENASE_1"/>
    <property type="match status" value="1"/>
</dbReference>
<keyword evidence="4" id="KW-0444">Lipid biosynthesis</keyword>
<comment type="catalytic activity">
    <reaction evidence="18">
        <text>(9Z,12Z,15Z)-octadecatrienoate + O2 = (13S)-hydroperoxy-(9Z,11E,15Z)-octadecatrienoate</text>
        <dbReference type="Rhea" id="RHEA:34495"/>
        <dbReference type="ChEBI" id="CHEBI:15379"/>
        <dbReference type="ChEBI" id="CHEBI:32387"/>
        <dbReference type="ChEBI" id="CHEBI:58757"/>
        <dbReference type="EC" id="1.13.11.12"/>
    </reaction>
</comment>
<dbReference type="SMART" id="SM00308">
    <property type="entry name" value="LH2"/>
    <property type="match status" value="1"/>
</dbReference>
<keyword evidence="24" id="KW-1185">Reference proteome</keyword>
<keyword evidence="10" id="KW-0809">Transit peptide</keyword>
<evidence type="ECO:0000313" key="24">
    <source>
        <dbReference type="Proteomes" id="UP001151287"/>
    </source>
</evidence>
<name>A0A9Q0CLP4_9POAL</name>
<evidence type="ECO:0000256" key="3">
    <source>
        <dbReference type="ARBA" id="ARBA00009419"/>
    </source>
</evidence>